<dbReference type="Pfam" id="PF09476">
    <property type="entry name" value="Pilus_CpaD"/>
    <property type="match status" value="1"/>
</dbReference>
<name>A0A560CZH1_9BRAD</name>
<evidence type="ECO:0000256" key="1">
    <source>
        <dbReference type="SAM" id="MobiDB-lite"/>
    </source>
</evidence>
<evidence type="ECO:0000313" key="2">
    <source>
        <dbReference type="EMBL" id="TWA90221.1"/>
    </source>
</evidence>
<organism evidence="2 3">
    <name type="scientific">Bradyrhizobium stylosanthis</name>
    <dbReference type="NCBI Taxonomy" id="1803665"/>
    <lineage>
        <taxon>Bacteria</taxon>
        <taxon>Pseudomonadati</taxon>
        <taxon>Pseudomonadota</taxon>
        <taxon>Alphaproteobacteria</taxon>
        <taxon>Hyphomicrobiales</taxon>
        <taxon>Nitrobacteraceae</taxon>
        <taxon>Bradyrhizobium</taxon>
    </lineage>
</organism>
<gene>
    <name evidence="2" type="ORF">FBZ96_11627</name>
</gene>
<proteinExistence type="predicted"/>
<evidence type="ECO:0000313" key="3">
    <source>
        <dbReference type="Proteomes" id="UP000319949"/>
    </source>
</evidence>
<comment type="caution">
    <text evidence="2">The sequence shown here is derived from an EMBL/GenBank/DDBJ whole genome shotgun (WGS) entry which is preliminary data.</text>
</comment>
<feature type="region of interest" description="Disordered" evidence="1">
    <location>
        <begin position="177"/>
        <end position="210"/>
    </location>
</feature>
<feature type="compositionally biased region" description="Basic and acidic residues" evidence="1">
    <location>
        <begin position="196"/>
        <end position="210"/>
    </location>
</feature>
<dbReference type="OrthoDB" id="9802674at2"/>
<sequence length="210" mass="22223">MSLRNLGHLIAVAATVGGCTHTDATYSGTPEQGIQVEQKTAVLRLQALGRAERYGLRDFIANASRGRRDALHLEVSGSPRLVTQVAHEARTMGVPSYNIRLSAFPVGLPSHFGVRVEAITHEAHPPVCPSLSIVGPSVDDNSFNPTLGCSIRNNLGVMLNDPADLLENNAVMSTSGDRAVAPLTARGSVTPGNKSNSEDESHTRVPAEAQ</sequence>
<dbReference type="STRING" id="1803665.GCA_001641335_04218"/>
<protein>
    <submittedName>
        <fullName evidence="2">Pilus assembly protein CpaD</fullName>
    </submittedName>
</protein>
<keyword evidence="3" id="KW-1185">Reference proteome</keyword>
<reference evidence="2 3" key="1">
    <citation type="submission" date="2019-06" db="EMBL/GenBank/DDBJ databases">
        <title>Genomic Encyclopedia of Type Strains, Phase IV (KMG-V): Genome sequencing to study the core and pangenomes of soil and plant-associated prokaryotes.</title>
        <authorList>
            <person name="Whitman W."/>
        </authorList>
    </citation>
    <scope>NUCLEOTIDE SEQUENCE [LARGE SCALE GENOMIC DNA]</scope>
    <source>
        <strain evidence="2 3">BR 510</strain>
    </source>
</reference>
<dbReference type="Proteomes" id="UP000319949">
    <property type="component" value="Unassembled WGS sequence"/>
</dbReference>
<dbReference type="PROSITE" id="PS51257">
    <property type="entry name" value="PROKAR_LIPOPROTEIN"/>
    <property type="match status" value="1"/>
</dbReference>
<accession>A0A560CZH1</accession>
<dbReference type="InterPro" id="IPR019027">
    <property type="entry name" value="Pilus_biogenesis_CpaD-related"/>
</dbReference>
<dbReference type="RefSeq" id="WP_061851341.1">
    <property type="nucleotide sequence ID" value="NZ_LVEM01000002.1"/>
</dbReference>
<dbReference type="EMBL" id="VITK01000016">
    <property type="protein sequence ID" value="TWA90221.1"/>
    <property type="molecule type" value="Genomic_DNA"/>
</dbReference>
<dbReference type="AlphaFoldDB" id="A0A560CZH1"/>